<dbReference type="SUPFAM" id="SSF56176">
    <property type="entry name" value="FAD-binding/transporter-associated domain-like"/>
    <property type="match status" value="1"/>
</dbReference>
<dbReference type="Gene3D" id="3.10.580.10">
    <property type="entry name" value="CBS-domain"/>
    <property type="match status" value="1"/>
</dbReference>
<feature type="domain" description="CNNM transmembrane" evidence="12">
    <location>
        <begin position="10"/>
        <end position="214"/>
    </location>
</feature>
<sequence length="449" mass="50424">MGRNQGAYLDPSESILMLMVAFLLVLLNAFFVLSEFALVKVRKTRLEELVKIGNSNAKLALKMSQRLDTYLSATQLGITLSSLALGWVGEPAIAKLLAALFESMDLRENPIFIHSMSVVIAFLSITFLHVVLGEIVPKSLAIAKSEKAALFAARPLHVFWVVFYPVVRLFDVIAHFFLKKVGINPKEHDGTHSEEELKIIVGESLREGIIDSVEGEIIKNAVDFSDTSAKEIMTPRKDMVCLDEENSYEENIDIVLKSRFTRYPYCKGSKDNIIGMVHIRDLLSRSIFTPKMHDFNQIVRKMIIVPESASISQILIKMKKEQIHTALVIDEYGGTAGLLTMEDIIEEIMGEISDEYDLKQEGVNKLEEGVFELEGMLDLESVEEVLHIEFDKECEQVTLGGYVFSLLERMPMEGDTIVSHGYSFEVLSVDGARIKRLKAVKQDQGENEA</sequence>
<organism evidence="13 14">
    <name type="scientific">Helicobacter pylori</name>
    <name type="common">Campylobacter pylori</name>
    <dbReference type="NCBI Taxonomy" id="210"/>
    <lineage>
        <taxon>Bacteria</taxon>
        <taxon>Pseudomonadati</taxon>
        <taxon>Campylobacterota</taxon>
        <taxon>Epsilonproteobacteria</taxon>
        <taxon>Campylobacterales</taxon>
        <taxon>Helicobacteraceae</taxon>
        <taxon>Helicobacter</taxon>
    </lineage>
</organism>
<dbReference type="InterPro" id="IPR002550">
    <property type="entry name" value="CNNM"/>
</dbReference>
<evidence type="ECO:0000256" key="10">
    <source>
        <dbReference type="SAM" id="Phobius"/>
    </source>
</evidence>
<name>A0A0B2EJU0_HELPX</name>
<dbReference type="PROSITE" id="PS51371">
    <property type="entry name" value="CBS"/>
    <property type="match status" value="2"/>
</dbReference>
<feature type="domain" description="CBS" evidence="11">
    <location>
        <begin position="233"/>
        <end position="295"/>
    </location>
</feature>
<proteinExistence type="predicted"/>
<gene>
    <name evidence="13" type="ORF">B0X69_02450</name>
</gene>
<keyword evidence="2" id="KW-1003">Cell membrane</keyword>
<keyword evidence="3 9" id="KW-0812">Transmembrane</keyword>
<evidence type="ECO:0000256" key="7">
    <source>
        <dbReference type="ARBA" id="ARBA00023136"/>
    </source>
</evidence>
<dbReference type="RefSeq" id="WP_000533328.1">
    <property type="nucleotide sequence ID" value="NZ_BSMW01000002.1"/>
</dbReference>
<keyword evidence="5 9" id="KW-1133">Transmembrane helix</keyword>
<evidence type="ECO:0000256" key="4">
    <source>
        <dbReference type="ARBA" id="ARBA00022737"/>
    </source>
</evidence>
<dbReference type="GO" id="GO:0005886">
    <property type="term" value="C:plasma membrane"/>
    <property type="evidence" value="ECO:0007669"/>
    <property type="project" value="UniProtKB-SubCell"/>
</dbReference>
<feature type="transmembrane region" description="Helical" evidence="10">
    <location>
        <begin position="157"/>
        <end position="178"/>
    </location>
</feature>
<dbReference type="InterPro" id="IPR044751">
    <property type="entry name" value="Ion_transp-like_CBS"/>
</dbReference>
<dbReference type="InterPro" id="IPR046342">
    <property type="entry name" value="CBS_dom_sf"/>
</dbReference>
<accession>A0A0B2EJU0</accession>
<dbReference type="Pfam" id="PF00571">
    <property type="entry name" value="CBS"/>
    <property type="match status" value="2"/>
</dbReference>
<evidence type="ECO:0000259" key="12">
    <source>
        <dbReference type="PROSITE" id="PS51846"/>
    </source>
</evidence>
<dbReference type="Pfam" id="PF03471">
    <property type="entry name" value="CorC_HlyC"/>
    <property type="match status" value="1"/>
</dbReference>
<evidence type="ECO:0000256" key="1">
    <source>
        <dbReference type="ARBA" id="ARBA00004651"/>
    </source>
</evidence>
<feature type="transmembrane region" description="Helical" evidence="10">
    <location>
        <begin position="15"/>
        <end position="39"/>
    </location>
</feature>
<evidence type="ECO:0000313" key="13">
    <source>
        <dbReference type="EMBL" id="OOQ33705.1"/>
    </source>
</evidence>
<dbReference type="PANTHER" id="PTHR43099">
    <property type="entry name" value="UPF0053 PROTEIN YRKA"/>
    <property type="match status" value="1"/>
</dbReference>
<dbReference type="InterPro" id="IPR036318">
    <property type="entry name" value="FAD-bd_PCMH-like_sf"/>
</dbReference>
<evidence type="ECO:0000256" key="2">
    <source>
        <dbReference type="ARBA" id="ARBA00022475"/>
    </source>
</evidence>
<dbReference type="SMART" id="SM01091">
    <property type="entry name" value="CorC_HlyC"/>
    <property type="match status" value="1"/>
</dbReference>
<keyword evidence="6 8" id="KW-0129">CBS domain</keyword>
<feature type="domain" description="CBS" evidence="11">
    <location>
        <begin position="298"/>
        <end position="355"/>
    </location>
</feature>
<dbReference type="CDD" id="cd04590">
    <property type="entry name" value="CBS_pair_CorC_HlyC_assoc"/>
    <property type="match status" value="1"/>
</dbReference>
<keyword evidence="7 9" id="KW-0472">Membrane</keyword>
<dbReference type="PROSITE" id="PS51846">
    <property type="entry name" value="CNNM"/>
    <property type="match status" value="1"/>
</dbReference>
<dbReference type="SMART" id="SM00116">
    <property type="entry name" value="CBS"/>
    <property type="match status" value="2"/>
</dbReference>
<dbReference type="Pfam" id="PF01595">
    <property type="entry name" value="CNNM"/>
    <property type="match status" value="1"/>
</dbReference>
<dbReference type="InterPro" id="IPR051676">
    <property type="entry name" value="UPF0053_domain"/>
</dbReference>
<evidence type="ECO:0000256" key="5">
    <source>
        <dbReference type="ARBA" id="ARBA00022989"/>
    </source>
</evidence>
<dbReference type="AlphaFoldDB" id="A0A0B2EJU0"/>
<dbReference type="Proteomes" id="UP000319468">
    <property type="component" value="Unassembled WGS sequence"/>
</dbReference>
<dbReference type="InterPro" id="IPR016169">
    <property type="entry name" value="FAD-bd_PCMH_sub2"/>
</dbReference>
<dbReference type="EMBL" id="MUPM01000159">
    <property type="protein sequence ID" value="OOQ33705.1"/>
    <property type="molecule type" value="Genomic_DNA"/>
</dbReference>
<evidence type="ECO:0000256" key="3">
    <source>
        <dbReference type="ARBA" id="ARBA00022692"/>
    </source>
</evidence>
<evidence type="ECO:0000313" key="14">
    <source>
        <dbReference type="Proteomes" id="UP000319468"/>
    </source>
</evidence>
<reference evidence="13 14" key="1">
    <citation type="journal article" date="2017" name="Front. Cell. Infect. Microbiol.">
        <title>Whole Genome Sequence and Phylogenetic Analysis Show Helicobacter pylori Strains from Latin America Have Followed a Unique Evolution Pathway.</title>
        <authorList>
            <person name="Munoz-Ramirez Z.Y."/>
            <person name="Mendez-Tenorio A."/>
            <person name="Kato I."/>
            <person name="Bravo M.M."/>
            <person name="Rizzato C."/>
            <person name="Thorell K."/>
            <person name="Torres R.C."/>
            <person name="Aviles-Jimenez F."/>
            <person name="Camorlinga M."/>
            <person name="Canzian F."/>
            <person name="Torres J."/>
        </authorList>
    </citation>
    <scope>NUCLEOTIDE SEQUENCE [LARGE SCALE GENOMIC DNA]</scope>
    <source>
        <strain evidence="13 14">CM22347</strain>
    </source>
</reference>
<evidence type="ECO:0000256" key="6">
    <source>
        <dbReference type="ARBA" id="ARBA00023122"/>
    </source>
</evidence>
<dbReference type="GO" id="GO:0050660">
    <property type="term" value="F:flavin adenine dinucleotide binding"/>
    <property type="evidence" value="ECO:0007669"/>
    <property type="project" value="InterPro"/>
</dbReference>
<protein>
    <submittedName>
        <fullName evidence="13">Uncharacterized protein</fullName>
    </submittedName>
</protein>
<evidence type="ECO:0000256" key="9">
    <source>
        <dbReference type="PROSITE-ProRule" id="PRU01193"/>
    </source>
</evidence>
<evidence type="ECO:0000259" key="11">
    <source>
        <dbReference type="PROSITE" id="PS51371"/>
    </source>
</evidence>
<evidence type="ECO:0000256" key="8">
    <source>
        <dbReference type="PROSITE-ProRule" id="PRU00703"/>
    </source>
</evidence>
<dbReference type="InterPro" id="IPR000644">
    <property type="entry name" value="CBS_dom"/>
</dbReference>
<feature type="transmembrane region" description="Helical" evidence="10">
    <location>
        <begin position="111"/>
        <end position="136"/>
    </location>
</feature>
<dbReference type="FunFam" id="3.10.580.10:FF:000002">
    <property type="entry name" value="Magnesium/cobalt efflux protein CorC"/>
    <property type="match status" value="1"/>
</dbReference>
<comment type="caution">
    <text evidence="13">The sequence shown here is derived from an EMBL/GenBank/DDBJ whole genome shotgun (WGS) entry which is preliminary data.</text>
</comment>
<keyword evidence="4" id="KW-0677">Repeat</keyword>
<dbReference type="PANTHER" id="PTHR43099:SF2">
    <property type="entry name" value="UPF0053 PROTEIN YRKA"/>
    <property type="match status" value="1"/>
</dbReference>
<comment type="subcellular location">
    <subcellularLocation>
        <location evidence="1">Cell membrane</location>
        <topology evidence="1">Multi-pass membrane protein</topology>
    </subcellularLocation>
</comment>
<dbReference type="SUPFAM" id="SSF54631">
    <property type="entry name" value="CBS-domain pair"/>
    <property type="match status" value="1"/>
</dbReference>
<dbReference type="Gene3D" id="3.30.465.10">
    <property type="match status" value="1"/>
</dbReference>
<dbReference type="InterPro" id="IPR005170">
    <property type="entry name" value="Transptr-assoc_dom"/>
</dbReference>